<dbReference type="InterPro" id="IPR038108">
    <property type="entry name" value="RPN13_DEUBAD_sf"/>
</dbReference>
<organism evidence="8 9">
    <name type="scientific">Parascedosporium putredinis</name>
    <dbReference type="NCBI Taxonomy" id="1442378"/>
    <lineage>
        <taxon>Eukaryota</taxon>
        <taxon>Fungi</taxon>
        <taxon>Dikarya</taxon>
        <taxon>Ascomycota</taxon>
        <taxon>Pezizomycotina</taxon>
        <taxon>Sordariomycetes</taxon>
        <taxon>Hypocreomycetidae</taxon>
        <taxon>Microascales</taxon>
        <taxon>Microascaceae</taxon>
        <taxon>Parascedosporium</taxon>
    </lineage>
</organism>
<dbReference type="InterPro" id="IPR038633">
    <property type="entry name" value="Rpn13/ADRM1_Pru_sf"/>
</dbReference>
<dbReference type="GO" id="GO:0008541">
    <property type="term" value="C:proteasome regulatory particle, lid subcomplex"/>
    <property type="evidence" value="ECO:0007669"/>
    <property type="project" value="TreeGrafter"/>
</dbReference>
<dbReference type="InterPro" id="IPR006773">
    <property type="entry name" value="Rpn13/ADRM1"/>
</dbReference>
<dbReference type="PANTHER" id="PTHR12225:SF0">
    <property type="entry name" value="PROTEASOMAL UBIQUITIN RECEPTOR ADRM1"/>
    <property type="match status" value="1"/>
</dbReference>
<dbReference type="Gene3D" id="1.10.2020.20">
    <property type="match status" value="1"/>
</dbReference>
<sequence>MSIAPIITFKAGICDVDQSTPQPYKVKPRPAPGYVYLYLEDELVHFCWRERNVPLDDPELDLVMVPTDGHFVPYTHDDTSAKTNGRVFVLKFSSSSQRHLFWLQSKPQARNGDPSWLSPRDRKIGEIVDALLQGEDVNVSQELASAGSSDDRDDDNDETMEDIEGTGDPHAHRRGGGGGAGPDATGGDVREEGQGSREGGADGARAAASSSAEDAASAAVRNLLSSLTGGARSGQQEEKDAYPYLTHLLPKEVTLPVIESATEEYLDSLLSFLPPSVIMLAAGAGTNASVADPSPDDLTAARASLSRGDKKVLLNKVLRSPQFHQSLASLSLALKDGGLPGIADALDINVANGGYIRGGGMPLGGDEAIKAFVEGVKKTMEE</sequence>
<dbReference type="EMBL" id="CALLCH030000015">
    <property type="protein sequence ID" value="CAI4216633.1"/>
    <property type="molecule type" value="Genomic_DNA"/>
</dbReference>
<comment type="caution">
    <text evidence="8">The sequence shown here is derived from an EMBL/GenBank/DDBJ whole genome shotgun (WGS) entry which is preliminary data.</text>
</comment>
<dbReference type="AlphaFoldDB" id="A0A9P1H5Y0"/>
<protein>
    <recommendedName>
        <fullName evidence="7">Pru domain-containing protein</fullName>
    </recommendedName>
</protein>
<dbReference type="PROSITE" id="PS51917">
    <property type="entry name" value="PRU"/>
    <property type="match status" value="1"/>
</dbReference>
<name>A0A9P1H5Y0_9PEZI</name>
<dbReference type="InterPro" id="IPR044868">
    <property type="entry name" value="Rpn13/ADRM1_Pru"/>
</dbReference>
<dbReference type="Gene3D" id="2.30.29.70">
    <property type="entry name" value="Proteasomal ubiquitin receptor Rpn13/ADRM1"/>
    <property type="match status" value="1"/>
</dbReference>
<proteinExistence type="predicted"/>
<evidence type="ECO:0000313" key="9">
    <source>
        <dbReference type="Proteomes" id="UP000838763"/>
    </source>
</evidence>
<evidence type="ECO:0000256" key="1">
    <source>
        <dbReference type="ARBA" id="ARBA00004123"/>
    </source>
</evidence>
<feature type="compositionally biased region" description="Acidic residues" evidence="6">
    <location>
        <begin position="151"/>
        <end position="165"/>
    </location>
</feature>
<evidence type="ECO:0000256" key="6">
    <source>
        <dbReference type="SAM" id="MobiDB-lite"/>
    </source>
</evidence>
<dbReference type="Proteomes" id="UP000838763">
    <property type="component" value="Unassembled WGS sequence"/>
</dbReference>
<evidence type="ECO:0000256" key="5">
    <source>
        <dbReference type="ARBA" id="ARBA00023242"/>
    </source>
</evidence>
<keyword evidence="4" id="KW-0647">Proteasome</keyword>
<feature type="region of interest" description="Disordered" evidence="6">
    <location>
        <begin position="142"/>
        <end position="212"/>
    </location>
</feature>
<feature type="compositionally biased region" description="Low complexity" evidence="6">
    <location>
        <begin position="203"/>
        <end position="212"/>
    </location>
</feature>
<comment type="subcellular location">
    <subcellularLocation>
        <location evidence="2">Cytoplasm</location>
    </subcellularLocation>
    <subcellularLocation>
        <location evidence="1">Nucleus</location>
    </subcellularLocation>
</comment>
<gene>
    <name evidence="8" type="ORF">PPNO1_LOCUS6285</name>
</gene>
<evidence type="ECO:0000256" key="3">
    <source>
        <dbReference type="ARBA" id="ARBA00022490"/>
    </source>
</evidence>
<accession>A0A9P1H5Y0</accession>
<reference evidence="8" key="1">
    <citation type="submission" date="2022-11" db="EMBL/GenBank/DDBJ databases">
        <authorList>
            <person name="Scott C."/>
            <person name="Bruce N."/>
        </authorList>
    </citation>
    <scope>NUCLEOTIDE SEQUENCE</scope>
</reference>
<keyword evidence="5" id="KW-0539">Nucleus</keyword>
<dbReference type="GO" id="GO:0070628">
    <property type="term" value="F:proteasome binding"/>
    <property type="evidence" value="ECO:0007669"/>
    <property type="project" value="TreeGrafter"/>
</dbReference>
<evidence type="ECO:0000313" key="8">
    <source>
        <dbReference type="EMBL" id="CAI4216633.1"/>
    </source>
</evidence>
<keyword evidence="3" id="KW-0963">Cytoplasm</keyword>
<dbReference type="GO" id="GO:0061133">
    <property type="term" value="F:endopeptidase activator activity"/>
    <property type="evidence" value="ECO:0007669"/>
    <property type="project" value="TreeGrafter"/>
</dbReference>
<evidence type="ECO:0000259" key="7">
    <source>
        <dbReference type="PROSITE" id="PS51917"/>
    </source>
</evidence>
<dbReference type="GO" id="GO:0005737">
    <property type="term" value="C:cytoplasm"/>
    <property type="evidence" value="ECO:0007669"/>
    <property type="project" value="UniProtKB-SubCell"/>
</dbReference>
<evidence type="ECO:0000256" key="4">
    <source>
        <dbReference type="ARBA" id="ARBA00022942"/>
    </source>
</evidence>
<dbReference type="PANTHER" id="PTHR12225">
    <property type="entry name" value="ADHESION REGULATING MOLECULE 1 110 KDA CELL MEMBRANE GLYCOPROTEIN"/>
    <property type="match status" value="1"/>
</dbReference>
<feature type="domain" description="Pru" evidence="7">
    <location>
        <begin position="1"/>
        <end position="135"/>
    </location>
</feature>
<dbReference type="Pfam" id="PF04683">
    <property type="entry name" value="Rpn13_ADRM1_Pru"/>
    <property type="match status" value="1"/>
</dbReference>
<evidence type="ECO:0000256" key="2">
    <source>
        <dbReference type="ARBA" id="ARBA00004496"/>
    </source>
</evidence>
<dbReference type="OrthoDB" id="340431at2759"/>
<dbReference type="GO" id="GO:0005634">
    <property type="term" value="C:nucleus"/>
    <property type="evidence" value="ECO:0007669"/>
    <property type="project" value="UniProtKB-SubCell"/>
</dbReference>
<keyword evidence="9" id="KW-1185">Reference proteome</keyword>